<gene>
    <name evidence="2" type="ORF">OHK93_004803</name>
</gene>
<sequence>MASQQLQQPPQANSTAASEYLAAIRPTAFTAEGVDELDGVDPEPQVSLPIAALKAAVATQDSAWQERVNLFERNHQSQLREHQRKEAEYQRHIAALEAANQSLTARLNQEDWTGPEEILNEDLQLVRNANIKLRAQEKNLNASLKRANLKIQNDTAKINASEKERKELKESYAALKNDLWAILARHH</sequence>
<dbReference type="AlphaFoldDB" id="A0AA43TZ19"/>
<organism evidence="2 3">
    <name type="scientific">Ramalina farinacea</name>
    <dbReference type="NCBI Taxonomy" id="258253"/>
    <lineage>
        <taxon>Eukaryota</taxon>
        <taxon>Fungi</taxon>
        <taxon>Dikarya</taxon>
        <taxon>Ascomycota</taxon>
        <taxon>Pezizomycotina</taxon>
        <taxon>Lecanoromycetes</taxon>
        <taxon>OSLEUM clade</taxon>
        <taxon>Lecanoromycetidae</taxon>
        <taxon>Lecanorales</taxon>
        <taxon>Lecanorineae</taxon>
        <taxon>Ramalinaceae</taxon>
        <taxon>Ramalina</taxon>
    </lineage>
</organism>
<dbReference type="EMBL" id="JAPUFD010000022">
    <property type="protein sequence ID" value="MDI1493019.1"/>
    <property type="molecule type" value="Genomic_DNA"/>
</dbReference>
<evidence type="ECO:0000313" key="3">
    <source>
        <dbReference type="Proteomes" id="UP001161017"/>
    </source>
</evidence>
<accession>A0AA43TZ19</accession>
<dbReference type="Proteomes" id="UP001161017">
    <property type="component" value="Unassembled WGS sequence"/>
</dbReference>
<name>A0AA43TZ19_9LECA</name>
<evidence type="ECO:0000313" key="2">
    <source>
        <dbReference type="EMBL" id="MDI1493019.1"/>
    </source>
</evidence>
<evidence type="ECO:0000256" key="1">
    <source>
        <dbReference type="SAM" id="Coils"/>
    </source>
</evidence>
<feature type="coiled-coil region" evidence="1">
    <location>
        <begin position="79"/>
        <end position="178"/>
    </location>
</feature>
<comment type="caution">
    <text evidence="2">The sequence shown here is derived from an EMBL/GenBank/DDBJ whole genome shotgun (WGS) entry which is preliminary data.</text>
</comment>
<keyword evidence="3" id="KW-1185">Reference proteome</keyword>
<proteinExistence type="predicted"/>
<reference evidence="2" key="1">
    <citation type="journal article" date="2023" name="Genome Biol. Evol.">
        <title>First Whole Genome Sequence and Flow Cytometry Genome Size Data for the Lichen-Forming Fungus Ramalina farinacea (Ascomycota).</title>
        <authorList>
            <person name="Llewellyn T."/>
            <person name="Mian S."/>
            <person name="Hill R."/>
            <person name="Leitch I.J."/>
            <person name="Gaya E."/>
        </authorList>
    </citation>
    <scope>NUCLEOTIDE SEQUENCE</scope>
    <source>
        <strain evidence="2">LIQ254RAFAR</strain>
    </source>
</reference>
<keyword evidence="1" id="KW-0175">Coiled coil</keyword>
<protein>
    <submittedName>
        <fullName evidence="2">Uncharacterized protein</fullName>
    </submittedName>
</protein>